<dbReference type="Gene3D" id="3.80.10.10">
    <property type="entry name" value="Ribonuclease Inhibitor"/>
    <property type="match status" value="2"/>
</dbReference>
<evidence type="ECO:0000313" key="5">
    <source>
        <dbReference type="Proteomes" id="UP000822688"/>
    </source>
</evidence>
<reference evidence="4" key="1">
    <citation type="submission" date="2020-06" db="EMBL/GenBank/DDBJ databases">
        <title>WGS assembly of Ceratodon purpureus strain R40.</title>
        <authorList>
            <person name="Carey S.B."/>
            <person name="Jenkins J."/>
            <person name="Shu S."/>
            <person name="Lovell J.T."/>
            <person name="Sreedasyam A."/>
            <person name="Maumus F."/>
            <person name="Tiley G.P."/>
            <person name="Fernandez-Pozo N."/>
            <person name="Barry K."/>
            <person name="Chen C."/>
            <person name="Wang M."/>
            <person name="Lipzen A."/>
            <person name="Daum C."/>
            <person name="Saski C.A."/>
            <person name="Payton A.C."/>
            <person name="Mcbreen J.C."/>
            <person name="Conrad R.E."/>
            <person name="Kollar L.M."/>
            <person name="Olsson S."/>
            <person name="Huttunen S."/>
            <person name="Landis J.B."/>
            <person name="Wickett N.J."/>
            <person name="Johnson M.G."/>
            <person name="Rensing S.A."/>
            <person name="Grimwood J."/>
            <person name="Schmutz J."/>
            <person name="Mcdaniel S.F."/>
        </authorList>
    </citation>
    <scope>NUCLEOTIDE SEQUENCE</scope>
    <source>
        <strain evidence="4">R40</strain>
    </source>
</reference>
<dbReference type="InterPro" id="IPR032675">
    <property type="entry name" value="LRR_dom_sf"/>
</dbReference>
<keyword evidence="2" id="KW-0732">Signal</keyword>
<feature type="domain" description="COR" evidence="3">
    <location>
        <begin position="762"/>
        <end position="874"/>
    </location>
</feature>
<feature type="chain" id="PRO_5035835653" description="COR domain-containing protein" evidence="2">
    <location>
        <begin position="18"/>
        <end position="1388"/>
    </location>
</feature>
<dbReference type="Gene3D" id="1.10.10.2200">
    <property type="match status" value="1"/>
</dbReference>
<dbReference type="Gene3D" id="3.40.50.300">
    <property type="entry name" value="P-loop containing nucleotide triphosphate hydrolases"/>
    <property type="match status" value="1"/>
</dbReference>
<dbReference type="Pfam" id="PF16095">
    <property type="entry name" value="COR-A"/>
    <property type="match status" value="1"/>
</dbReference>
<protein>
    <recommendedName>
        <fullName evidence="3">COR domain-containing protein</fullName>
    </recommendedName>
</protein>
<proteinExistence type="predicted"/>
<keyword evidence="5" id="KW-1185">Reference proteome</keyword>
<evidence type="ECO:0000256" key="2">
    <source>
        <dbReference type="SAM" id="SignalP"/>
    </source>
</evidence>
<dbReference type="EMBL" id="CM026429">
    <property type="protein sequence ID" value="KAG0564486.1"/>
    <property type="molecule type" value="Genomic_DNA"/>
</dbReference>
<dbReference type="PANTHER" id="PTHR47679:SF1">
    <property type="entry name" value="PROTEIN TORNADO 1"/>
    <property type="match status" value="1"/>
</dbReference>
<dbReference type="InterPro" id="IPR032171">
    <property type="entry name" value="COR-A"/>
</dbReference>
<organism evidence="4 5">
    <name type="scientific">Ceratodon purpureus</name>
    <name type="common">Fire moss</name>
    <name type="synonym">Dicranum purpureum</name>
    <dbReference type="NCBI Taxonomy" id="3225"/>
    <lineage>
        <taxon>Eukaryota</taxon>
        <taxon>Viridiplantae</taxon>
        <taxon>Streptophyta</taxon>
        <taxon>Embryophyta</taxon>
        <taxon>Bryophyta</taxon>
        <taxon>Bryophytina</taxon>
        <taxon>Bryopsida</taxon>
        <taxon>Dicranidae</taxon>
        <taxon>Pseudoditrichales</taxon>
        <taxon>Ditrichaceae</taxon>
        <taxon>Ceratodon</taxon>
    </lineage>
</organism>
<dbReference type="SUPFAM" id="SSF52047">
    <property type="entry name" value="RNI-like"/>
    <property type="match status" value="1"/>
</dbReference>
<evidence type="ECO:0000313" key="4">
    <source>
        <dbReference type="EMBL" id="KAG0564486.1"/>
    </source>
</evidence>
<sequence>MQTWLKFILWIVKLATWKELVFWVLRRAPPQETNELNQLAGSQPVRERELEVKAAAMDDLCSTSKSPNAHEIELEAVLSAISTEKRLRFNISASSFKLSTMNSNDEYTQIFEKNASFNQDEYMQIIRAIASSTTMMDIRLHFNLGKESCIEMLEQFHEAIRSNQRIESVQVVEHDVSIDWLVATFCDLLESDKLHQLLCGGCGPRLSLSTVEKLATGIRRTQTLTNLVFYTTDPLGWIDTSGLKLFLDPFMDGEGSNRSVIGFGINKAGIDNDGAKIVASMLCHNTTLLHLSVLGSKIGPEGAIYIAEALRTNTKLYQFFIHDNPIGAEGLRALVGSLTQSSSDGNLKPNTTLRVLHVGDNIGNFKEGIELLETLVQENDSLSALHLQNSSLLEDADSVIRLLEALKKNQCLKLVDLEGCSGVMGRKVLGTILDLLQVNHHLKEIRLSDTPLEADGGAELVLAQLEKKEKDRIWEVLQGMATVRPNYAKVFLCGYPFAGKTTLRQSIMKTLKCESKPQSWKNSLKYRSVLSRLRTNKANEVSNESTKRTRGIEVHTMSFDNVLVTMWDMAGHDDYHSFHDLVIPNLTGDGGSACTFLLVCNLFQTGNIYQDKLKTLQDITDEFIYWLQFIASNSRISMSYKPQVTIVLTNVDRLSTSSTILPRVLDKVDSLRIQFEDILEIHKDVFALNALSLESIRPLYLSMKCHLKKLLDKLPPVFEACSKMQVILAKWNQEHSTQPLLRWDAFASLCDEVEELKTQPGTQSEIVKRKKEVLAMSLHDGGQVMYNEDFNFVVVNPHWFCHDIIGHVLKSKELDAFDGITNGSITKVDFKHVVLASFQGNLQGFNFDDLLQMMIKLELCYEQDNDEILIPSLLQDDDDQSIFGKRCLRWPSQEKRSTWQYIGCRMVCNDDSRTVLTLGFFPRLQVAFQKLFGKHKGENSYKLAKNLLSFNSNGMEVIVEYSGQIGFDIDIMMRSASASKDFMLEFLHEDIMKPIYSLCAHPVLGCQGVKLEEGILRPACVEGLVPRRFRKEQVVLVEKLKRIILASNNYSYVHNWEEEGSLERGYDDAQTLLGKKAWEDILNRHIKDLRKLQESVHCESKFQECIIDEPLWLHMGDDEFNDDVRLADVYKLVHKIGKDLHKRTKESEASIMKKLDDMEGRITRKLEKIQSLQEHLLPNICGKIDELMTFSVDLQQAQVPKLVYFTASHKNSLRSIVTRMVPGLTNLHLHLMCEHHGGFHIVTNQKGCDVSFGTDSTKVFQTILIWGLKIFTILVKIGAHVGAGMGSMVPNLAKDFMLVLDSPSLLDAWELPISDQQYWRKQPITETDRRVAEQWLIEFLKGKNLRELFSLQKVKYSGSGGGQGSIAWLCNDHLKEGLANSTLILLPY</sequence>
<dbReference type="SMART" id="SM00368">
    <property type="entry name" value="LRR_RI"/>
    <property type="match status" value="4"/>
</dbReference>
<dbReference type="InterPro" id="IPR027417">
    <property type="entry name" value="P-loop_NTPase"/>
</dbReference>
<dbReference type="PANTHER" id="PTHR47679">
    <property type="entry name" value="PROTEIN TORNADO 1"/>
    <property type="match status" value="1"/>
</dbReference>
<accession>A0A8T0GXS4</accession>
<dbReference type="SUPFAM" id="SSF52540">
    <property type="entry name" value="P-loop containing nucleoside triphosphate hydrolases"/>
    <property type="match status" value="1"/>
</dbReference>
<dbReference type="Pfam" id="PF13516">
    <property type="entry name" value="LRR_6"/>
    <property type="match status" value="1"/>
</dbReference>
<name>A0A8T0GXS4_CERPU</name>
<gene>
    <name evidence="4" type="ORF">KC19_8G114300</name>
</gene>
<evidence type="ECO:0000259" key="3">
    <source>
        <dbReference type="Pfam" id="PF16095"/>
    </source>
</evidence>
<dbReference type="Proteomes" id="UP000822688">
    <property type="component" value="Chromosome 8"/>
</dbReference>
<comment type="caution">
    <text evidence="4">The sequence shown here is derived from an EMBL/GenBank/DDBJ whole genome shotgun (WGS) entry which is preliminary data.</text>
</comment>
<evidence type="ECO:0000256" key="1">
    <source>
        <dbReference type="ARBA" id="ARBA00022737"/>
    </source>
</evidence>
<dbReference type="InterPro" id="IPR001611">
    <property type="entry name" value="Leu-rich_rpt"/>
</dbReference>
<feature type="signal peptide" evidence="2">
    <location>
        <begin position="1"/>
        <end position="17"/>
    </location>
</feature>
<keyword evidence="1" id="KW-0677">Repeat</keyword>